<accession>A0ABW5KCW1</accession>
<evidence type="ECO:0000313" key="2">
    <source>
        <dbReference type="EMBL" id="MFD2546039.1"/>
    </source>
</evidence>
<feature type="domain" description="Nucleotide modification associated" evidence="1">
    <location>
        <begin position="21"/>
        <end position="81"/>
    </location>
</feature>
<dbReference type="InterPro" id="IPR011630">
    <property type="entry name" value="DUF1599"/>
</dbReference>
<dbReference type="RefSeq" id="WP_380899440.1">
    <property type="nucleotide sequence ID" value="NZ_JBHUEG010000002.1"/>
</dbReference>
<dbReference type="Pfam" id="PF07659">
    <property type="entry name" value="DUF1599"/>
    <property type="match status" value="2"/>
</dbReference>
<reference evidence="3" key="1">
    <citation type="journal article" date="2019" name="Int. J. Syst. Evol. Microbiol.">
        <title>The Global Catalogue of Microorganisms (GCM) 10K type strain sequencing project: providing services to taxonomists for standard genome sequencing and annotation.</title>
        <authorList>
            <consortium name="The Broad Institute Genomics Platform"/>
            <consortium name="The Broad Institute Genome Sequencing Center for Infectious Disease"/>
            <person name="Wu L."/>
            <person name="Ma J."/>
        </authorList>
    </citation>
    <scope>NUCLEOTIDE SEQUENCE [LARGE SCALE GENOMIC DNA]</scope>
    <source>
        <strain evidence="3">KCTC 42662</strain>
    </source>
</reference>
<dbReference type="Proteomes" id="UP001597545">
    <property type="component" value="Unassembled WGS sequence"/>
</dbReference>
<name>A0ABW5KCW1_9SPHI</name>
<organism evidence="2 3">
    <name type="scientific">Sphingobacterium suaedae</name>
    <dbReference type="NCBI Taxonomy" id="1686402"/>
    <lineage>
        <taxon>Bacteria</taxon>
        <taxon>Pseudomonadati</taxon>
        <taxon>Bacteroidota</taxon>
        <taxon>Sphingobacteriia</taxon>
        <taxon>Sphingobacteriales</taxon>
        <taxon>Sphingobacteriaceae</taxon>
        <taxon>Sphingobacterium</taxon>
    </lineage>
</organism>
<keyword evidence="3" id="KW-1185">Reference proteome</keyword>
<evidence type="ECO:0000259" key="1">
    <source>
        <dbReference type="Pfam" id="PF07659"/>
    </source>
</evidence>
<protein>
    <submittedName>
        <fullName evidence="2">DUF1599 domain-containing protein</fullName>
    </submittedName>
</protein>
<gene>
    <name evidence="2" type="ORF">ACFSR5_00115</name>
</gene>
<dbReference type="EMBL" id="JBHULR010000001">
    <property type="protein sequence ID" value="MFD2546039.1"/>
    <property type="molecule type" value="Genomic_DNA"/>
</dbReference>
<proteinExistence type="predicted"/>
<comment type="caution">
    <text evidence="2">The sequence shown here is derived from an EMBL/GenBank/DDBJ whole genome shotgun (WGS) entry which is preliminary data.</text>
</comment>
<sequence length="181" mass="20840">MDTNAEYNSVINYCRDLFLKKTKDYGTAWRIMRPSSITDQIFIKAQRIRTLELKKISKVGEGILDEYVGIINYCVIAMIQLELPENAGDNLAYDSIASLYIQKVDETRDLMFAKNHDYGEAWRDMRISSLTDLILMKLHRVKQIEDNDGQTLVSEGLKANYQDMLNYAVFALIKLGLAEQK</sequence>
<feature type="domain" description="Nucleotide modification associated" evidence="1">
    <location>
        <begin position="114"/>
        <end position="175"/>
    </location>
</feature>
<evidence type="ECO:0000313" key="3">
    <source>
        <dbReference type="Proteomes" id="UP001597545"/>
    </source>
</evidence>